<feature type="domain" description="SAM" evidence="2">
    <location>
        <begin position="8"/>
        <end position="56"/>
    </location>
</feature>
<evidence type="ECO:0000259" key="2">
    <source>
        <dbReference type="Pfam" id="PF07647"/>
    </source>
</evidence>
<reference evidence="3" key="1">
    <citation type="submission" date="2019-08" db="EMBL/GenBank/DDBJ databases">
        <title>The genome of the North American firefly Photinus pyralis.</title>
        <authorList>
            <consortium name="Photinus pyralis genome working group"/>
            <person name="Fallon T.R."/>
            <person name="Sander Lower S.E."/>
            <person name="Weng J.-K."/>
        </authorList>
    </citation>
    <scope>NUCLEOTIDE SEQUENCE</scope>
    <source>
        <strain evidence="3">TRF0915ILg1</strain>
        <tissue evidence="3">Whole body</tissue>
    </source>
</reference>
<name>A0A8K0C971_IGNLU</name>
<dbReference type="Pfam" id="PF07647">
    <property type="entry name" value="SAM_2"/>
    <property type="match status" value="1"/>
</dbReference>
<accession>A0A8K0C971</accession>
<keyword evidence="1" id="KW-0812">Transmembrane</keyword>
<evidence type="ECO:0000313" key="4">
    <source>
        <dbReference type="Proteomes" id="UP000801492"/>
    </source>
</evidence>
<dbReference type="EMBL" id="VTPC01091030">
    <property type="protein sequence ID" value="KAF2880087.1"/>
    <property type="molecule type" value="Genomic_DNA"/>
</dbReference>
<feature type="transmembrane region" description="Helical" evidence="1">
    <location>
        <begin position="148"/>
        <end position="169"/>
    </location>
</feature>
<dbReference type="OrthoDB" id="448455at2759"/>
<evidence type="ECO:0000313" key="3">
    <source>
        <dbReference type="EMBL" id="KAF2880087.1"/>
    </source>
</evidence>
<protein>
    <recommendedName>
        <fullName evidence="2">SAM domain-containing protein</fullName>
    </recommendedName>
</protein>
<proteinExistence type="predicted"/>
<dbReference type="SUPFAM" id="SSF47769">
    <property type="entry name" value="SAM/Pointed domain"/>
    <property type="match status" value="1"/>
</dbReference>
<gene>
    <name evidence="3" type="ORF">ILUMI_26099</name>
</gene>
<dbReference type="Proteomes" id="UP000801492">
    <property type="component" value="Unassembled WGS sequence"/>
</dbReference>
<keyword evidence="1" id="KW-0472">Membrane</keyword>
<comment type="caution">
    <text evidence="3">The sequence shown here is derived from an EMBL/GenBank/DDBJ whole genome shotgun (WGS) entry which is preliminary data.</text>
</comment>
<evidence type="ECO:0000256" key="1">
    <source>
        <dbReference type="SAM" id="Phobius"/>
    </source>
</evidence>
<dbReference type="InterPro" id="IPR001660">
    <property type="entry name" value="SAM"/>
</dbReference>
<organism evidence="3 4">
    <name type="scientific">Ignelater luminosus</name>
    <name type="common">Cucubano</name>
    <name type="synonym">Pyrophorus luminosus</name>
    <dbReference type="NCBI Taxonomy" id="2038154"/>
    <lineage>
        <taxon>Eukaryota</taxon>
        <taxon>Metazoa</taxon>
        <taxon>Ecdysozoa</taxon>
        <taxon>Arthropoda</taxon>
        <taxon>Hexapoda</taxon>
        <taxon>Insecta</taxon>
        <taxon>Pterygota</taxon>
        <taxon>Neoptera</taxon>
        <taxon>Endopterygota</taxon>
        <taxon>Coleoptera</taxon>
        <taxon>Polyphaga</taxon>
        <taxon>Elateriformia</taxon>
        <taxon>Elateroidea</taxon>
        <taxon>Elateridae</taxon>
        <taxon>Agrypninae</taxon>
        <taxon>Pyrophorini</taxon>
        <taxon>Ignelater</taxon>
    </lineage>
</organism>
<keyword evidence="4" id="KW-1185">Reference proteome</keyword>
<sequence>MDLFETVLRSANAERYIDILKEQNLEASTLPLLTDNDLLILGVDDEDIRKEILAKSSTLQIPHEKTVKIYVDKEFAELVLNQISHQLYLHHASLLCALNRKDIMVCDLKLHKASKCLLNCVTSLEKELDRSEKKFAPTKKWKPKKRRYLLVGLAVVSSSFALLLFGKLIKNGITK</sequence>
<dbReference type="CDD" id="cd09487">
    <property type="entry name" value="SAM_superfamily"/>
    <property type="match status" value="1"/>
</dbReference>
<dbReference type="Gene3D" id="1.10.150.50">
    <property type="entry name" value="Transcription Factor, Ets-1"/>
    <property type="match status" value="1"/>
</dbReference>
<dbReference type="AlphaFoldDB" id="A0A8K0C971"/>
<dbReference type="InterPro" id="IPR013761">
    <property type="entry name" value="SAM/pointed_sf"/>
</dbReference>
<keyword evidence="1" id="KW-1133">Transmembrane helix</keyword>